<evidence type="ECO:0000256" key="1">
    <source>
        <dbReference type="ARBA" id="ARBA00001946"/>
    </source>
</evidence>
<name>A0A543NJQ5_9ACTN</name>
<comment type="function">
    <text evidence="14 19">Joins adenosylcobinamide-GDP and alpha-ribazole to generate adenosylcobalamin (Ado-cobalamin). Also synthesizes adenosylcobalamin 5'-phosphate from adenosylcobinamide-GDP and alpha-ribazole 5'-phosphate.</text>
</comment>
<comment type="similarity">
    <text evidence="4 19">Belongs to the CobS family.</text>
</comment>
<keyword evidence="7 19" id="KW-1003">Cell membrane</keyword>
<evidence type="ECO:0000256" key="4">
    <source>
        <dbReference type="ARBA" id="ARBA00010561"/>
    </source>
</evidence>
<dbReference type="UniPathway" id="UPA00148">
    <property type="reaction ID" value="UER00238"/>
</dbReference>
<feature type="transmembrane region" description="Helical" evidence="19">
    <location>
        <begin position="178"/>
        <end position="205"/>
    </location>
</feature>
<evidence type="ECO:0000256" key="13">
    <source>
        <dbReference type="ARBA" id="ARBA00023136"/>
    </source>
</evidence>
<comment type="pathway">
    <text evidence="3 19">Cofactor biosynthesis; adenosylcobalamin biosynthesis; adenosylcobalamin from cob(II)yrinate a,c-diamide: step 7/7.</text>
</comment>
<comment type="catalytic activity">
    <reaction evidence="17 19">
        <text>alpha-ribazole + adenosylcob(III)inamide-GDP = adenosylcob(III)alamin + GMP + H(+)</text>
        <dbReference type="Rhea" id="RHEA:16049"/>
        <dbReference type="ChEBI" id="CHEBI:10329"/>
        <dbReference type="ChEBI" id="CHEBI:15378"/>
        <dbReference type="ChEBI" id="CHEBI:18408"/>
        <dbReference type="ChEBI" id="CHEBI:58115"/>
        <dbReference type="ChEBI" id="CHEBI:60487"/>
        <dbReference type="EC" id="2.7.8.26"/>
    </reaction>
</comment>
<dbReference type="GO" id="GO:0009236">
    <property type="term" value="P:cobalamin biosynthetic process"/>
    <property type="evidence" value="ECO:0007669"/>
    <property type="project" value="UniProtKB-UniRule"/>
</dbReference>
<comment type="caution">
    <text evidence="20">The sequence shown here is derived from an EMBL/GenBank/DDBJ whole genome shotgun (WGS) entry which is preliminary data.</text>
</comment>
<keyword evidence="13 19" id="KW-0472">Membrane</keyword>
<dbReference type="GO" id="GO:0008818">
    <property type="term" value="F:cobalamin 5'-phosphate synthase activity"/>
    <property type="evidence" value="ECO:0007669"/>
    <property type="project" value="UniProtKB-UniRule"/>
</dbReference>
<dbReference type="AlphaFoldDB" id="A0A543NJQ5"/>
<proteinExistence type="inferred from homology"/>
<evidence type="ECO:0000256" key="7">
    <source>
        <dbReference type="ARBA" id="ARBA00022475"/>
    </source>
</evidence>
<keyword evidence="21" id="KW-1185">Reference proteome</keyword>
<evidence type="ECO:0000313" key="20">
    <source>
        <dbReference type="EMBL" id="TQN32048.1"/>
    </source>
</evidence>
<dbReference type="Proteomes" id="UP000317422">
    <property type="component" value="Unassembled WGS sequence"/>
</dbReference>
<evidence type="ECO:0000256" key="19">
    <source>
        <dbReference type="HAMAP-Rule" id="MF_00719"/>
    </source>
</evidence>
<feature type="transmembrane region" description="Helical" evidence="19">
    <location>
        <begin position="146"/>
        <end position="166"/>
    </location>
</feature>
<sequence>MNGLREAFRDSADGLRMALGTFTVIPVRVRRVDRGVAGWAMVLAPAAGAVLGAVAAALLLAAVGAGLSAPLSAALVVGCLALLTRGLHLDGVADLADGLGSARPAGEALDVMKRSDIGPFGVVTLVTVVLVQTLALGQVAGASPPAGAVSVLLAVLTGRLAVTWACTPRVPAARPEGLGVMVAGTVPVRGAAVATVATLAVASLGTVVGPGFALGCALAVVAGLAVAGAVLWHALRRLGGVTGDVLGALSEVVTTVVLVGTAAAV</sequence>
<evidence type="ECO:0000256" key="14">
    <source>
        <dbReference type="ARBA" id="ARBA00025228"/>
    </source>
</evidence>
<evidence type="ECO:0000256" key="3">
    <source>
        <dbReference type="ARBA" id="ARBA00004663"/>
    </source>
</evidence>
<evidence type="ECO:0000256" key="6">
    <source>
        <dbReference type="ARBA" id="ARBA00015850"/>
    </source>
</evidence>
<evidence type="ECO:0000256" key="2">
    <source>
        <dbReference type="ARBA" id="ARBA00004651"/>
    </source>
</evidence>
<dbReference type="EC" id="2.7.8.26" evidence="5 19"/>
<keyword evidence="10 19" id="KW-0812">Transmembrane</keyword>
<dbReference type="PANTHER" id="PTHR34148">
    <property type="entry name" value="ADENOSYLCOBINAMIDE-GDP RIBAZOLETRANSFERASE"/>
    <property type="match status" value="1"/>
</dbReference>
<gene>
    <name evidence="19" type="primary">cobS</name>
    <name evidence="20" type="ORF">FHX37_1973</name>
</gene>
<evidence type="ECO:0000256" key="16">
    <source>
        <dbReference type="ARBA" id="ARBA00032853"/>
    </source>
</evidence>
<evidence type="ECO:0000256" key="17">
    <source>
        <dbReference type="ARBA" id="ARBA00048623"/>
    </source>
</evidence>
<dbReference type="InterPro" id="IPR003805">
    <property type="entry name" value="CobS"/>
</dbReference>
<keyword evidence="8 19" id="KW-0169">Cobalamin biosynthesis</keyword>
<dbReference type="PANTHER" id="PTHR34148:SF1">
    <property type="entry name" value="ADENOSYLCOBINAMIDE-GDP RIBAZOLETRANSFERASE"/>
    <property type="match status" value="1"/>
</dbReference>
<dbReference type="GO" id="GO:0005886">
    <property type="term" value="C:plasma membrane"/>
    <property type="evidence" value="ECO:0007669"/>
    <property type="project" value="UniProtKB-SubCell"/>
</dbReference>
<dbReference type="GO" id="GO:0051073">
    <property type="term" value="F:adenosylcobinamide-GDP ribazoletransferase activity"/>
    <property type="evidence" value="ECO:0007669"/>
    <property type="project" value="UniProtKB-UniRule"/>
</dbReference>
<evidence type="ECO:0000256" key="10">
    <source>
        <dbReference type="ARBA" id="ARBA00022692"/>
    </source>
</evidence>
<feature type="transmembrane region" description="Helical" evidence="19">
    <location>
        <begin position="245"/>
        <end position="264"/>
    </location>
</feature>
<evidence type="ECO:0000256" key="12">
    <source>
        <dbReference type="ARBA" id="ARBA00022989"/>
    </source>
</evidence>
<organism evidence="20 21">
    <name type="scientific">Haloactinospora alba</name>
    <dbReference type="NCBI Taxonomy" id="405555"/>
    <lineage>
        <taxon>Bacteria</taxon>
        <taxon>Bacillati</taxon>
        <taxon>Actinomycetota</taxon>
        <taxon>Actinomycetes</taxon>
        <taxon>Streptosporangiales</taxon>
        <taxon>Nocardiopsidaceae</taxon>
        <taxon>Haloactinospora</taxon>
    </lineage>
</organism>
<evidence type="ECO:0000256" key="11">
    <source>
        <dbReference type="ARBA" id="ARBA00022842"/>
    </source>
</evidence>
<feature type="transmembrane region" description="Helical" evidence="19">
    <location>
        <begin position="211"/>
        <end position="233"/>
    </location>
</feature>
<feature type="transmembrane region" description="Helical" evidence="19">
    <location>
        <begin position="36"/>
        <end position="59"/>
    </location>
</feature>
<accession>A0A543NJQ5</accession>
<evidence type="ECO:0000256" key="9">
    <source>
        <dbReference type="ARBA" id="ARBA00022679"/>
    </source>
</evidence>
<evidence type="ECO:0000256" key="5">
    <source>
        <dbReference type="ARBA" id="ARBA00013200"/>
    </source>
</evidence>
<evidence type="ECO:0000256" key="8">
    <source>
        <dbReference type="ARBA" id="ARBA00022573"/>
    </source>
</evidence>
<comment type="cofactor">
    <cofactor evidence="1 19">
        <name>Mg(2+)</name>
        <dbReference type="ChEBI" id="CHEBI:18420"/>
    </cofactor>
</comment>
<feature type="transmembrane region" description="Helical" evidence="19">
    <location>
        <begin position="120"/>
        <end position="140"/>
    </location>
</feature>
<evidence type="ECO:0000313" key="21">
    <source>
        <dbReference type="Proteomes" id="UP000317422"/>
    </source>
</evidence>
<evidence type="ECO:0000256" key="15">
    <source>
        <dbReference type="ARBA" id="ARBA00032605"/>
    </source>
</evidence>
<keyword evidence="12 19" id="KW-1133">Transmembrane helix</keyword>
<comment type="subcellular location">
    <subcellularLocation>
        <location evidence="2 19">Cell membrane</location>
        <topology evidence="2 19">Multi-pass membrane protein</topology>
    </subcellularLocation>
</comment>
<reference evidence="20 21" key="1">
    <citation type="submission" date="2019-06" db="EMBL/GenBank/DDBJ databases">
        <title>Sequencing the genomes of 1000 actinobacteria strains.</title>
        <authorList>
            <person name="Klenk H.-P."/>
        </authorList>
    </citation>
    <scope>NUCLEOTIDE SEQUENCE [LARGE SCALE GENOMIC DNA]</scope>
    <source>
        <strain evidence="20 21">DSM 45015</strain>
    </source>
</reference>
<comment type="catalytic activity">
    <reaction evidence="18 19">
        <text>alpha-ribazole 5'-phosphate + adenosylcob(III)inamide-GDP = adenosylcob(III)alamin 5'-phosphate + GMP + H(+)</text>
        <dbReference type="Rhea" id="RHEA:23560"/>
        <dbReference type="ChEBI" id="CHEBI:15378"/>
        <dbReference type="ChEBI" id="CHEBI:57918"/>
        <dbReference type="ChEBI" id="CHEBI:58115"/>
        <dbReference type="ChEBI" id="CHEBI:60487"/>
        <dbReference type="ChEBI" id="CHEBI:60493"/>
        <dbReference type="EC" id="2.7.8.26"/>
    </reaction>
</comment>
<dbReference type="EMBL" id="VFQC01000001">
    <property type="protein sequence ID" value="TQN32048.1"/>
    <property type="molecule type" value="Genomic_DNA"/>
</dbReference>
<dbReference type="Pfam" id="PF02654">
    <property type="entry name" value="CobS"/>
    <property type="match status" value="1"/>
</dbReference>
<feature type="transmembrane region" description="Helical" evidence="19">
    <location>
        <begin position="65"/>
        <end position="83"/>
    </location>
</feature>
<keyword evidence="11 19" id="KW-0460">Magnesium</keyword>
<keyword evidence="9 19" id="KW-0808">Transferase</keyword>
<protein>
    <recommendedName>
        <fullName evidence="6 19">Adenosylcobinamide-GDP ribazoletransferase</fullName>
        <ecNumber evidence="5 19">2.7.8.26</ecNumber>
    </recommendedName>
    <alternativeName>
        <fullName evidence="16 19">Cobalamin synthase</fullName>
    </alternativeName>
    <alternativeName>
        <fullName evidence="15 19">Cobalamin-5'-phosphate synthase</fullName>
    </alternativeName>
</protein>
<evidence type="ECO:0000256" key="18">
    <source>
        <dbReference type="ARBA" id="ARBA00049504"/>
    </source>
</evidence>
<dbReference type="HAMAP" id="MF_00719">
    <property type="entry name" value="CobS"/>
    <property type="match status" value="1"/>
</dbReference>